<gene>
    <name evidence="1" type="ORF">BT62DRAFT_1003091</name>
</gene>
<dbReference type="EMBL" id="MU250529">
    <property type="protein sequence ID" value="KAG7448376.1"/>
    <property type="molecule type" value="Genomic_DNA"/>
</dbReference>
<evidence type="ECO:0000313" key="1">
    <source>
        <dbReference type="EMBL" id="KAG7448376.1"/>
    </source>
</evidence>
<dbReference type="RefSeq" id="XP_043041876.1">
    <property type="nucleotide sequence ID" value="XM_043176899.1"/>
</dbReference>
<dbReference type="AlphaFoldDB" id="A0A9P7VYX4"/>
<keyword evidence="2" id="KW-1185">Reference proteome</keyword>
<dbReference type="Proteomes" id="UP000812287">
    <property type="component" value="Unassembled WGS sequence"/>
</dbReference>
<proteinExistence type="predicted"/>
<protein>
    <submittedName>
        <fullName evidence="1">Uncharacterized protein</fullName>
    </submittedName>
</protein>
<comment type="caution">
    <text evidence="1">The sequence shown here is derived from an EMBL/GenBank/DDBJ whole genome shotgun (WGS) entry which is preliminary data.</text>
</comment>
<accession>A0A9P7VYX4</accession>
<dbReference type="GeneID" id="66099186"/>
<reference evidence="1" key="1">
    <citation type="submission" date="2020-11" db="EMBL/GenBank/DDBJ databases">
        <title>Adaptations for nitrogen fixation in a non-lichenized fungal sporocarp promotes dispersal by wood-feeding termites.</title>
        <authorList>
            <consortium name="DOE Joint Genome Institute"/>
            <person name="Koch R.A."/>
            <person name="Yoon G."/>
            <person name="Arayal U."/>
            <person name="Lail K."/>
            <person name="Amirebrahimi M."/>
            <person name="Labutti K."/>
            <person name="Lipzen A."/>
            <person name="Riley R."/>
            <person name="Barry K."/>
            <person name="Henrissat B."/>
            <person name="Grigoriev I.V."/>
            <person name="Herr J.R."/>
            <person name="Aime M.C."/>
        </authorList>
    </citation>
    <scope>NUCLEOTIDE SEQUENCE</scope>
    <source>
        <strain evidence="1">MCA 3950</strain>
    </source>
</reference>
<organism evidence="1 2">
    <name type="scientific">Guyanagaster necrorhizus</name>
    <dbReference type="NCBI Taxonomy" id="856835"/>
    <lineage>
        <taxon>Eukaryota</taxon>
        <taxon>Fungi</taxon>
        <taxon>Dikarya</taxon>
        <taxon>Basidiomycota</taxon>
        <taxon>Agaricomycotina</taxon>
        <taxon>Agaricomycetes</taxon>
        <taxon>Agaricomycetidae</taxon>
        <taxon>Agaricales</taxon>
        <taxon>Marasmiineae</taxon>
        <taxon>Physalacriaceae</taxon>
        <taxon>Guyanagaster</taxon>
    </lineage>
</organism>
<name>A0A9P7VYX4_9AGAR</name>
<sequence length="267" mass="30236">MRHQYEEHNVTRKMTLRCYQRSKFLCHKMEEINSTADGVTNGHEARIAFDTVDLFKFNMFARRDHVKLRNFVSASTSIARLDVLAVMSSNASARVSFCIRDKLEGINVNVFAIPMNQAGFRTTLIDDGAKIPKRPHPTFKIDCSHQHKVVNWHQPLVPLRRTTYGNAGILGMIQFNFTKSGLRFVLPPVVADDVNAFSRHVYRDTALGTSSSTSVSSVSHLQELEKGANGTVDDEKLFHLISKRHHEIRPSSKWGTISAITEDRGNW</sequence>
<evidence type="ECO:0000313" key="2">
    <source>
        <dbReference type="Proteomes" id="UP000812287"/>
    </source>
</evidence>